<dbReference type="Proteomes" id="UP001620514">
    <property type="component" value="Unassembled WGS sequence"/>
</dbReference>
<name>A0ABW8MXT8_9BURK</name>
<proteinExistence type="predicted"/>
<reference evidence="1 2" key="1">
    <citation type="submission" date="2024-11" db="EMBL/GenBank/DDBJ databases">
        <title>Using genomics to understand microbial adaptation to soil warming.</title>
        <authorList>
            <person name="Deangelis K.M. PhD."/>
        </authorList>
    </citation>
    <scope>NUCLEOTIDE SEQUENCE [LARGE SCALE GENOMIC DNA]</scope>
    <source>
        <strain evidence="1 2">GAS97</strain>
    </source>
</reference>
<organism evidence="1 2">
    <name type="scientific">Caballeronia udeis</name>
    <dbReference type="NCBI Taxonomy" id="1232866"/>
    <lineage>
        <taxon>Bacteria</taxon>
        <taxon>Pseudomonadati</taxon>
        <taxon>Pseudomonadota</taxon>
        <taxon>Betaproteobacteria</taxon>
        <taxon>Burkholderiales</taxon>
        <taxon>Burkholderiaceae</taxon>
        <taxon>Caballeronia</taxon>
    </lineage>
</organism>
<gene>
    <name evidence="1" type="ORF">ABH943_007287</name>
</gene>
<protein>
    <submittedName>
        <fullName evidence="1">Uncharacterized protein</fullName>
    </submittedName>
</protein>
<keyword evidence="2" id="KW-1185">Reference proteome</keyword>
<comment type="caution">
    <text evidence="1">The sequence shown here is derived from an EMBL/GenBank/DDBJ whole genome shotgun (WGS) entry which is preliminary data.</text>
</comment>
<dbReference type="EMBL" id="JBIYDN010000033">
    <property type="protein sequence ID" value="MFK4447251.1"/>
    <property type="molecule type" value="Genomic_DNA"/>
</dbReference>
<evidence type="ECO:0000313" key="2">
    <source>
        <dbReference type="Proteomes" id="UP001620514"/>
    </source>
</evidence>
<accession>A0ABW8MXT8</accession>
<sequence>MQPYRELTDNAERQIMELRQRARGDPRRRSIYYNWANDVLARWMKSASSYANTEDDLRNLQDLVDRFP</sequence>
<evidence type="ECO:0000313" key="1">
    <source>
        <dbReference type="EMBL" id="MFK4447251.1"/>
    </source>
</evidence>